<dbReference type="STRING" id="28083.Lbir_2618"/>
<evidence type="ECO:0000313" key="6">
    <source>
        <dbReference type="Proteomes" id="UP000255066"/>
    </source>
</evidence>
<dbReference type="InterPro" id="IPR010031">
    <property type="entry name" value="FAD_lactone_oxidase-like"/>
</dbReference>
<dbReference type="EC" id="1.-.-.-" evidence="4"/>
<gene>
    <name evidence="4" type="primary">dprE1_1</name>
    <name evidence="3" type="ORF">Lbir_2618</name>
    <name evidence="4" type="ORF">NCTC12437_01046</name>
</gene>
<evidence type="ECO:0000259" key="2">
    <source>
        <dbReference type="PROSITE" id="PS51387"/>
    </source>
</evidence>
<evidence type="ECO:0000313" key="3">
    <source>
        <dbReference type="EMBL" id="KTC68016.1"/>
    </source>
</evidence>
<dbReference type="InterPro" id="IPR016170">
    <property type="entry name" value="Cytok_DH_C_sf"/>
</dbReference>
<keyword evidence="4" id="KW-0560">Oxidoreductase</keyword>
<dbReference type="Gene3D" id="3.30.465.10">
    <property type="match status" value="1"/>
</dbReference>
<dbReference type="PANTHER" id="PTHR43762">
    <property type="entry name" value="L-GULONOLACTONE OXIDASE"/>
    <property type="match status" value="1"/>
</dbReference>
<reference evidence="4 6" key="2">
    <citation type="submission" date="2018-06" db="EMBL/GenBank/DDBJ databases">
        <authorList>
            <consortium name="Pathogen Informatics"/>
            <person name="Doyle S."/>
        </authorList>
    </citation>
    <scope>NUCLEOTIDE SEQUENCE [LARGE SCALE GENOMIC DNA]</scope>
    <source>
        <strain evidence="4 6">NCTC12437</strain>
    </source>
</reference>
<dbReference type="GO" id="GO:0071949">
    <property type="term" value="F:FAD binding"/>
    <property type="evidence" value="ECO:0007669"/>
    <property type="project" value="InterPro"/>
</dbReference>
<dbReference type="InterPro" id="IPR006094">
    <property type="entry name" value="Oxid_FAD_bind_N"/>
</dbReference>
<evidence type="ECO:0000313" key="5">
    <source>
        <dbReference type="Proteomes" id="UP000054735"/>
    </source>
</evidence>
<accession>A0A378I907</accession>
<reference evidence="3 5" key="1">
    <citation type="submission" date="2015-11" db="EMBL/GenBank/DDBJ databases">
        <title>Genomic analysis of 38 Legionella species identifies large and diverse effector repertoires.</title>
        <authorList>
            <person name="Burstein D."/>
            <person name="Amaro F."/>
            <person name="Zusman T."/>
            <person name="Lifshitz Z."/>
            <person name="Cohen O."/>
            <person name="Gilbert J.A."/>
            <person name="Pupko T."/>
            <person name="Shuman H.A."/>
            <person name="Segal G."/>
        </authorList>
    </citation>
    <scope>NUCLEOTIDE SEQUENCE [LARGE SCALE GENOMIC DNA]</scope>
    <source>
        <strain evidence="3 5">CDC#1407-AL-14</strain>
    </source>
</reference>
<dbReference type="GO" id="GO:0016899">
    <property type="term" value="F:oxidoreductase activity, acting on the CH-OH group of donors, oxygen as acceptor"/>
    <property type="evidence" value="ECO:0007669"/>
    <property type="project" value="InterPro"/>
</dbReference>
<dbReference type="Pfam" id="PF01565">
    <property type="entry name" value="FAD_binding_4"/>
    <property type="match status" value="1"/>
</dbReference>
<dbReference type="InterPro" id="IPR016166">
    <property type="entry name" value="FAD-bd_PCMH"/>
</dbReference>
<dbReference type="EMBL" id="UGNW01000001">
    <property type="protein sequence ID" value="STX31275.1"/>
    <property type="molecule type" value="Genomic_DNA"/>
</dbReference>
<dbReference type="InterPro" id="IPR016167">
    <property type="entry name" value="FAD-bd_PCMH_sub1"/>
</dbReference>
<proteinExistence type="predicted"/>
<feature type="domain" description="FAD-binding PCMH-type" evidence="2">
    <location>
        <begin position="14"/>
        <end position="180"/>
    </location>
</feature>
<dbReference type="Gene3D" id="3.40.462.10">
    <property type="entry name" value="FAD-linked oxidases, C-terminal domain"/>
    <property type="match status" value="1"/>
</dbReference>
<dbReference type="SUPFAM" id="SSF56176">
    <property type="entry name" value="FAD-binding/transporter-associated domain-like"/>
    <property type="match status" value="1"/>
</dbReference>
<dbReference type="AlphaFoldDB" id="A0A378I907"/>
<keyword evidence="1" id="KW-0285">Flavoprotein</keyword>
<dbReference type="InterPro" id="IPR036318">
    <property type="entry name" value="FAD-bd_PCMH-like_sf"/>
</dbReference>
<dbReference type="Proteomes" id="UP000054735">
    <property type="component" value="Unassembled WGS sequence"/>
</dbReference>
<name>A0A378I907_9GAMM</name>
<dbReference type="RefSeq" id="WP_058524613.1">
    <property type="nucleotide sequence ID" value="NZ_CAAAHV010000013.1"/>
</dbReference>
<organism evidence="4 6">
    <name type="scientific">Legionella birminghamensis</name>
    <dbReference type="NCBI Taxonomy" id="28083"/>
    <lineage>
        <taxon>Bacteria</taxon>
        <taxon>Pseudomonadati</taxon>
        <taxon>Pseudomonadota</taxon>
        <taxon>Gammaproteobacteria</taxon>
        <taxon>Legionellales</taxon>
        <taxon>Legionellaceae</taxon>
        <taxon>Legionella</taxon>
    </lineage>
</organism>
<evidence type="ECO:0000313" key="4">
    <source>
        <dbReference type="EMBL" id="STX31275.1"/>
    </source>
</evidence>
<protein>
    <submittedName>
        <fullName evidence="3 4">L-gululonolactone oxidase</fullName>
        <ecNumber evidence="4">1.-.-.-</ecNumber>
    </submittedName>
</protein>
<dbReference type="Proteomes" id="UP000255066">
    <property type="component" value="Unassembled WGS sequence"/>
</dbReference>
<keyword evidence="1" id="KW-0274">FAD</keyword>
<dbReference type="PANTHER" id="PTHR43762:SF1">
    <property type="entry name" value="D-ARABINONO-1,4-LACTONE OXIDASE"/>
    <property type="match status" value="1"/>
</dbReference>
<keyword evidence="5" id="KW-1185">Reference proteome</keyword>
<dbReference type="PROSITE" id="PS51387">
    <property type="entry name" value="FAD_PCMH"/>
    <property type="match status" value="1"/>
</dbReference>
<dbReference type="OrthoDB" id="143770at2"/>
<dbReference type="InterPro" id="IPR016169">
    <property type="entry name" value="FAD-bd_PCMH_sub2"/>
</dbReference>
<dbReference type="EMBL" id="LNXT01000048">
    <property type="protein sequence ID" value="KTC68016.1"/>
    <property type="molecule type" value="Genomic_DNA"/>
</dbReference>
<evidence type="ECO:0000256" key="1">
    <source>
        <dbReference type="ARBA" id="ARBA00022827"/>
    </source>
</evidence>
<dbReference type="Gene3D" id="3.30.43.10">
    <property type="entry name" value="Uridine Diphospho-n-acetylenolpyruvylglucosamine Reductase, domain 2"/>
    <property type="match status" value="1"/>
</dbReference>
<sequence>MQPKLMPFGNFAHNLQTESKCFRPDTEKQIEDLQLSAKDSILARGAGTSYNDCCLNDQHSILDTTRLNHFLSFDSVTGLLVCQGGVTFADLFSIDPNFIPPVIPGTLRATLAGGIANDVHGKNNPREAALGQHIEWLELQCQQESVHCSPKENADLFYATIGGLGLTGIIKRVGLKLKKAPQFVKSQNEKFQQWDSLIQRMLELANSADYQAAWLDLLNPERSVLSYAHYEQHVDKETYRSHKLPPIPFRLINRVGMKLFNQFYYYRSSSQSQLLPLPVFNNPLDKISNWSGLYGKKGLIQFQAVIDKALIKECLTQCLLISRKYQALPSLAVLKYLSQNGRGLLSFTQPGFTIAIDYVNQPQARQAVMDLNDWVTRHEGKVYLAKDILLTAEQFKIQYPNHDKFIKLLATLPHHPCSDLARRLGICI</sequence>